<feature type="compositionally biased region" description="Low complexity" evidence="1">
    <location>
        <begin position="105"/>
        <end position="186"/>
    </location>
</feature>
<dbReference type="AlphaFoldDB" id="A0A0N1HWW3"/>
<feature type="compositionally biased region" description="Basic residues" evidence="1">
    <location>
        <begin position="82"/>
        <end position="104"/>
    </location>
</feature>
<feature type="region of interest" description="Disordered" evidence="1">
    <location>
        <begin position="1"/>
        <end position="202"/>
    </location>
</feature>
<feature type="region of interest" description="Disordered" evidence="1">
    <location>
        <begin position="334"/>
        <end position="370"/>
    </location>
</feature>
<feature type="compositionally biased region" description="Basic and acidic residues" evidence="1">
    <location>
        <begin position="807"/>
        <end position="821"/>
    </location>
</feature>
<organism evidence="2 3">
    <name type="scientific">Leptomonas seymouri</name>
    <dbReference type="NCBI Taxonomy" id="5684"/>
    <lineage>
        <taxon>Eukaryota</taxon>
        <taxon>Discoba</taxon>
        <taxon>Euglenozoa</taxon>
        <taxon>Kinetoplastea</taxon>
        <taxon>Metakinetoplastina</taxon>
        <taxon>Trypanosomatida</taxon>
        <taxon>Trypanosomatidae</taxon>
        <taxon>Leishmaniinae</taxon>
        <taxon>Leptomonas</taxon>
    </lineage>
</organism>
<gene>
    <name evidence="2" type="ORF">ABL78_5413</name>
</gene>
<name>A0A0N1HWW3_LEPSE</name>
<reference evidence="2 3" key="1">
    <citation type="journal article" date="2015" name="PLoS Pathog.">
        <title>Leptomonas seymouri: Adaptations to the Dixenous Life Cycle Analyzed by Genome Sequencing, Transcriptome Profiling and Co-infection with Leishmania donovani.</title>
        <authorList>
            <person name="Kraeva N."/>
            <person name="Butenko A."/>
            <person name="Hlavacova J."/>
            <person name="Kostygov A."/>
            <person name="Myskova J."/>
            <person name="Grybchuk D."/>
            <person name="Lestinova T."/>
            <person name="Votypka J."/>
            <person name="Volf P."/>
            <person name="Opperdoes F."/>
            <person name="Flegontov P."/>
            <person name="Lukes J."/>
            <person name="Yurchenko V."/>
        </authorList>
    </citation>
    <scope>NUCLEOTIDE SEQUENCE [LARGE SCALE GENOMIC DNA]</scope>
    <source>
        <strain evidence="2 3">ATCC 30220</strain>
    </source>
</reference>
<feature type="compositionally biased region" description="Acidic residues" evidence="1">
    <location>
        <begin position="796"/>
        <end position="806"/>
    </location>
</feature>
<feature type="compositionally biased region" description="Low complexity" evidence="1">
    <location>
        <begin position="15"/>
        <end position="27"/>
    </location>
</feature>
<feature type="compositionally biased region" description="Basic residues" evidence="1">
    <location>
        <begin position="545"/>
        <end position="557"/>
    </location>
</feature>
<accession>A0A0N1HWW3</accession>
<dbReference type="EMBL" id="LJSK01000182">
    <property type="protein sequence ID" value="KPI85532.1"/>
    <property type="molecule type" value="Genomic_DNA"/>
</dbReference>
<feature type="compositionally biased region" description="Pro residues" evidence="1">
    <location>
        <begin position="873"/>
        <end position="888"/>
    </location>
</feature>
<dbReference type="OMA" id="ANWPCNA"/>
<dbReference type="VEuPathDB" id="TriTrypDB:Lsey_0182_0130"/>
<keyword evidence="3" id="KW-1185">Reference proteome</keyword>
<dbReference type="Proteomes" id="UP000038009">
    <property type="component" value="Unassembled WGS sequence"/>
</dbReference>
<feature type="compositionally biased region" description="Basic residues" evidence="1">
    <location>
        <begin position="187"/>
        <end position="202"/>
    </location>
</feature>
<evidence type="ECO:0000313" key="3">
    <source>
        <dbReference type="Proteomes" id="UP000038009"/>
    </source>
</evidence>
<feature type="compositionally biased region" description="Basic and acidic residues" evidence="1">
    <location>
        <begin position="1"/>
        <end position="11"/>
    </location>
</feature>
<sequence length="922" mass="97872">MDLDADIDRWRNQSRRSSYSSYYQRSNRGARSTSYDFSSKHYFRDDTPSPSSAAMHRRAPPPPPPPPPPSPPPPPPPAPSKPSRHAKKRSKRAALKRQSTKRWGRSVASSSSSSSADSSTATTARAVSSTSRGYASSSNASTTSTSSVSESYGTSSEVSITTSSSGTGSSDTGSDSTTYSSASAVSSHHHHHDVRHRKRKISLPRSLQAMLVRVAQRPGSAAQDEEIAAAAACRAILEKEAALKEKEMRLLQHKINFAAEVRQRSSLPHRLANEDEALRQMQRLVDLENPSPSLDDYLRRTASATKVIAPPLSAIADRNASTDAGALAYLRSHDPAAESPSMPSPNRVGGAHGKSLTAAAPSERTTVIDTTHTSPTAVAAVESGTVGSPAAANSAAVPASNNALPRAASALCSNSSLEHSLPVEGHLLIPSGDGTPTQHTDALSHYGALEATIQQRKEDSAAPALTIEADHTEEHQAPPLATSTLSGTWEQRQTAVSGTGTSAEVKNASVSLTATPSKPAEKHHQLSNSSNGGGGHIIHIEFPRRRVKVKVRRRRNASRSQPRAADTDSEEDEEREKSERNCRRSAPAKSMQSPEKAADAPPRQLLPPPPSPAINTTTNCQQFAVAPLQKFKVKGSGQQQQQPWATANWPTSTGHPGSGGGGGVAGISHQKPKDGPPALWYASNSPVPLSQVEFKRLLCSEYTPPELTYAVPPQDDEDVGSEGRHATEHYPPPDAARKPKAGRREFYEPYDDVAADGGERKTPLLMGASPTAGARRAENRRVSLRRRSVQVHDPTEEAETGVDELDGDGRAQDVGRGKGGDGEGGGANNDRAASPTQDEAHASHFLETADDPRVPPTPPAPVYAEDGESVVEFPPPPHLMASDMPPPGNVGSEDEGSCCGDCCGCWGRLFSCVFPCCCGPKD</sequence>
<evidence type="ECO:0000313" key="2">
    <source>
        <dbReference type="EMBL" id="KPI85532.1"/>
    </source>
</evidence>
<feature type="compositionally biased region" description="Gly residues" evidence="1">
    <location>
        <begin position="656"/>
        <end position="665"/>
    </location>
</feature>
<feature type="compositionally biased region" description="Basic and acidic residues" evidence="1">
    <location>
        <begin position="38"/>
        <end position="47"/>
    </location>
</feature>
<protein>
    <submittedName>
        <fullName evidence="2">Uncharacterized protein</fullName>
    </submittedName>
</protein>
<feature type="compositionally biased region" description="Pro residues" evidence="1">
    <location>
        <begin position="60"/>
        <end position="80"/>
    </location>
</feature>
<dbReference type="OrthoDB" id="267562at2759"/>
<proteinExistence type="predicted"/>
<evidence type="ECO:0000256" key="1">
    <source>
        <dbReference type="SAM" id="MobiDB-lite"/>
    </source>
</evidence>
<feature type="region of interest" description="Disordered" evidence="1">
    <location>
        <begin position="514"/>
        <end position="617"/>
    </location>
</feature>
<comment type="caution">
    <text evidence="2">The sequence shown here is derived from an EMBL/GenBank/DDBJ whole genome shotgun (WGS) entry which is preliminary data.</text>
</comment>
<feature type="region of interest" description="Disordered" evidence="1">
    <location>
        <begin position="632"/>
        <end position="676"/>
    </location>
</feature>
<feature type="compositionally biased region" description="Polar residues" evidence="1">
    <location>
        <begin position="636"/>
        <end position="649"/>
    </location>
</feature>
<feature type="region of interest" description="Disordered" evidence="1">
    <location>
        <begin position="706"/>
        <end position="891"/>
    </location>
</feature>